<reference evidence="2" key="1">
    <citation type="submission" date="2018-05" db="EMBL/GenBank/DDBJ databases">
        <authorList>
            <person name="Lanie J.A."/>
            <person name="Ng W.-L."/>
            <person name="Kazmierczak K.M."/>
            <person name="Andrzejewski T.M."/>
            <person name="Davidsen T.M."/>
            <person name="Wayne K.J."/>
            <person name="Tettelin H."/>
            <person name="Glass J.I."/>
            <person name="Rusch D."/>
            <person name="Podicherti R."/>
            <person name="Tsui H.-C.T."/>
            <person name="Winkler M.E."/>
        </authorList>
    </citation>
    <scope>NUCLEOTIDE SEQUENCE</scope>
</reference>
<keyword evidence="1" id="KW-0812">Transmembrane</keyword>
<gene>
    <name evidence="2" type="ORF">METZ01_LOCUS435806</name>
</gene>
<dbReference type="EMBL" id="UINC01176022">
    <property type="protein sequence ID" value="SVD82952.1"/>
    <property type="molecule type" value="Genomic_DNA"/>
</dbReference>
<dbReference type="AlphaFoldDB" id="A0A382YI38"/>
<keyword evidence="1" id="KW-1133">Transmembrane helix</keyword>
<feature type="transmembrane region" description="Helical" evidence="1">
    <location>
        <begin position="83"/>
        <end position="101"/>
    </location>
</feature>
<evidence type="ECO:0000313" key="2">
    <source>
        <dbReference type="EMBL" id="SVD82952.1"/>
    </source>
</evidence>
<protein>
    <submittedName>
        <fullName evidence="2">Uncharacterized protein</fullName>
    </submittedName>
</protein>
<name>A0A382YI38_9ZZZZ</name>
<evidence type="ECO:0000256" key="1">
    <source>
        <dbReference type="SAM" id="Phobius"/>
    </source>
</evidence>
<keyword evidence="1" id="KW-0472">Membrane</keyword>
<accession>A0A382YI38</accession>
<proteinExistence type="predicted"/>
<feature type="transmembrane region" description="Helical" evidence="1">
    <location>
        <begin position="107"/>
        <end position="125"/>
    </location>
</feature>
<organism evidence="2">
    <name type="scientific">marine metagenome</name>
    <dbReference type="NCBI Taxonomy" id="408172"/>
    <lineage>
        <taxon>unclassified sequences</taxon>
        <taxon>metagenomes</taxon>
        <taxon>ecological metagenomes</taxon>
    </lineage>
</organism>
<sequence length="144" mass="16330">MSFEVKLLLSYFNGTTFVNRGDILMSDKYVREIEEILEGVESNSDPKAKLSKRRSAPMESQGLIPNGFSVRIREFIKITPKRLILLGIVVLVVAMILNLVISQWISSLVWFGLVLFVVAYGLLFIKRDGIGKTRPTGRNKSNRR</sequence>